<evidence type="ECO:0000313" key="2">
    <source>
        <dbReference type="Proteomes" id="UP000824164"/>
    </source>
</evidence>
<dbReference type="SUPFAM" id="SSF56300">
    <property type="entry name" value="Metallo-dependent phosphatases"/>
    <property type="match status" value="1"/>
</dbReference>
<gene>
    <name evidence="1" type="ORF">IAB63_09395</name>
</gene>
<name>A0A9D1HIY9_9FIRM</name>
<dbReference type="AlphaFoldDB" id="A0A9D1HIY9"/>
<dbReference type="EMBL" id="DVLT01000056">
    <property type="protein sequence ID" value="HIU03450.1"/>
    <property type="molecule type" value="Genomic_DNA"/>
</dbReference>
<reference evidence="1" key="1">
    <citation type="submission" date="2020-10" db="EMBL/GenBank/DDBJ databases">
        <authorList>
            <person name="Gilroy R."/>
        </authorList>
    </citation>
    <scope>NUCLEOTIDE SEQUENCE</scope>
    <source>
        <strain evidence="1">CHK187-14744</strain>
    </source>
</reference>
<organism evidence="1 2">
    <name type="scientific">Candidatus Onthocola gallistercoris</name>
    <dbReference type="NCBI Taxonomy" id="2840876"/>
    <lineage>
        <taxon>Bacteria</taxon>
        <taxon>Bacillati</taxon>
        <taxon>Bacillota</taxon>
        <taxon>Bacilli</taxon>
        <taxon>Candidatus Onthocola</taxon>
    </lineage>
</organism>
<dbReference type="Proteomes" id="UP000824164">
    <property type="component" value="Unassembled WGS sequence"/>
</dbReference>
<accession>A0A9D1HIY9</accession>
<evidence type="ECO:0000313" key="1">
    <source>
        <dbReference type="EMBL" id="HIU03450.1"/>
    </source>
</evidence>
<protein>
    <submittedName>
        <fullName evidence="1">Metallophosphoesterase</fullName>
    </submittedName>
</protein>
<sequence length="234" mass="28707">MLYVTGDLHGDMNRFSPRFIPCIRRMTEEDCLFVCGDFGFLFYTDEKRRREQDRQLDRLARYPFHILFVDGNHENFPLICGYPEETWNGGRIHRIRRNIYHLMRGQIYTIEGKSIFTFGGAYSIDKAFREEGKSWWPQEMPSEEEYDQAWKNLQDHGCRVDYILTHAAPEETMCIFHPVHREEERLNLFLEWIREKVDYRHWWFGHLHRDEDLWRHQTALYMDVRDMYRNERIE</sequence>
<dbReference type="InterPro" id="IPR029052">
    <property type="entry name" value="Metallo-depent_PP-like"/>
</dbReference>
<proteinExistence type="predicted"/>
<comment type="caution">
    <text evidence="1">The sequence shown here is derived from an EMBL/GenBank/DDBJ whole genome shotgun (WGS) entry which is preliminary data.</text>
</comment>
<dbReference type="Gene3D" id="3.60.21.10">
    <property type="match status" value="1"/>
</dbReference>
<reference evidence="1" key="2">
    <citation type="journal article" date="2021" name="PeerJ">
        <title>Extensive microbial diversity within the chicken gut microbiome revealed by metagenomics and culture.</title>
        <authorList>
            <person name="Gilroy R."/>
            <person name="Ravi A."/>
            <person name="Getino M."/>
            <person name="Pursley I."/>
            <person name="Horton D.L."/>
            <person name="Alikhan N.F."/>
            <person name="Baker D."/>
            <person name="Gharbi K."/>
            <person name="Hall N."/>
            <person name="Watson M."/>
            <person name="Adriaenssens E.M."/>
            <person name="Foster-Nyarko E."/>
            <person name="Jarju S."/>
            <person name="Secka A."/>
            <person name="Antonio M."/>
            <person name="Oren A."/>
            <person name="Chaudhuri R.R."/>
            <person name="La Ragione R."/>
            <person name="Hildebrand F."/>
            <person name="Pallen M.J."/>
        </authorList>
    </citation>
    <scope>NUCLEOTIDE SEQUENCE</scope>
    <source>
        <strain evidence="1">CHK187-14744</strain>
    </source>
</reference>